<accession>A0A330LXT2</accession>
<keyword evidence="4" id="KW-1134">Transmembrane beta strand</keyword>
<evidence type="ECO:0000256" key="8">
    <source>
        <dbReference type="SAM" id="SignalP"/>
    </source>
</evidence>
<dbReference type="RefSeq" id="WP_112351746.1">
    <property type="nucleotide sequence ID" value="NZ_LS483452.1"/>
</dbReference>
<dbReference type="InterPro" id="IPR003423">
    <property type="entry name" value="OMP_efflux"/>
</dbReference>
<name>A0A330LXT2_9GAMM</name>
<dbReference type="NCBIfam" id="TIGR01844">
    <property type="entry name" value="type_I_sec_TolC"/>
    <property type="match status" value="1"/>
</dbReference>
<dbReference type="InterPro" id="IPR051906">
    <property type="entry name" value="TolC-like"/>
</dbReference>
<evidence type="ECO:0000256" key="6">
    <source>
        <dbReference type="ARBA" id="ARBA00023136"/>
    </source>
</evidence>
<organism evidence="9 10">
    <name type="scientific">Shewanella benthica</name>
    <dbReference type="NCBI Taxonomy" id="43661"/>
    <lineage>
        <taxon>Bacteria</taxon>
        <taxon>Pseudomonadati</taxon>
        <taxon>Pseudomonadota</taxon>
        <taxon>Gammaproteobacteria</taxon>
        <taxon>Alteromonadales</taxon>
        <taxon>Shewanellaceae</taxon>
        <taxon>Shewanella</taxon>
    </lineage>
</organism>
<evidence type="ECO:0000256" key="2">
    <source>
        <dbReference type="ARBA" id="ARBA00007613"/>
    </source>
</evidence>
<protein>
    <submittedName>
        <fullName evidence="9">Transport channel</fullName>
    </submittedName>
</protein>
<dbReference type="GO" id="GO:1990281">
    <property type="term" value="C:efflux pump complex"/>
    <property type="evidence" value="ECO:0007669"/>
    <property type="project" value="TreeGrafter"/>
</dbReference>
<gene>
    <name evidence="9" type="primary">tolC</name>
    <name evidence="9" type="ORF">SHEWBE_1127</name>
</gene>
<dbReference type="Pfam" id="PF02321">
    <property type="entry name" value="OEP"/>
    <property type="match status" value="2"/>
</dbReference>
<feature type="chain" id="PRO_5016239072" evidence="8">
    <location>
        <begin position="23"/>
        <end position="448"/>
    </location>
</feature>
<dbReference type="AlphaFoldDB" id="A0A330LXT2"/>
<dbReference type="SUPFAM" id="SSF56954">
    <property type="entry name" value="Outer membrane efflux proteins (OEP)"/>
    <property type="match status" value="1"/>
</dbReference>
<dbReference type="PANTHER" id="PTHR30026:SF20">
    <property type="entry name" value="OUTER MEMBRANE PROTEIN TOLC"/>
    <property type="match status" value="1"/>
</dbReference>
<evidence type="ECO:0000256" key="7">
    <source>
        <dbReference type="ARBA" id="ARBA00023237"/>
    </source>
</evidence>
<dbReference type="GO" id="GO:0015288">
    <property type="term" value="F:porin activity"/>
    <property type="evidence" value="ECO:0007669"/>
    <property type="project" value="TreeGrafter"/>
</dbReference>
<keyword evidence="8" id="KW-0732">Signal</keyword>
<evidence type="ECO:0000256" key="5">
    <source>
        <dbReference type="ARBA" id="ARBA00022692"/>
    </source>
</evidence>
<dbReference type="OrthoDB" id="9813458at2"/>
<reference evidence="10" key="1">
    <citation type="submission" date="2018-06" db="EMBL/GenBank/DDBJ databases">
        <authorList>
            <person name="Cea G.-C."/>
            <person name="William W."/>
        </authorList>
    </citation>
    <scope>NUCLEOTIDE SEQUENCE [LARGE SCALE GENOMIC DNA]</scope>
    <source>
        <strain evidence="10">DB21MT-2</strain>
    </source>
</reference>
<keyword evidence="6" id="KW-0472">Membrane</keyword>
<evidence type="ECO:0000256" key="1">
    <source>
        <dbReference type="ARBA" id="ARBA00004442"/>
    </source>
</evidence>
<dbReference type="Gene3D" id="1.20.1600.10">
    <property type="entry name" value="Outer membrane efflux proteins (OEP)"/>
    <property type="match status" value="1"/>
</dbReference>
<proteinExistence type="inferred from homology"/>
<comment type="subcellular location">
    <subcellularLocation>
        <location evidence="1">Cell outer membrane</location>
    </subcellularLocation>
</comment>
<evidence type="ECO:0000256" key="4">
    <source>
        <dbReference type="ARBA" id="ARBA00022452"/>
    </source>
</evidence>
<keyword evidence="7" id="KW-0998">Cell outer membrane</keyword>
<dbReference type="KEGG" id="sbk:SHEWBE_1127"/>
<dbReference type="EMBL" id="LS483452">
    <property type="protein sequence ID" value="SQH75096.1"/>
    <property type="molecule type" value="Genomic_DNA"/>
</dbReference>
<sequence length="448" mass="49354">MKFKIRTICAALTLAFSTSALQADDLLQIYQQALTSDPIALQAQARRDALYEQIEENRAPLLPTISASVGYNKSWHNEDTMSNTDSSGINAGVTLNQVIYDHSAWVGLSLAELAASQADAAYASSLQTLIIRVTSAYFAVLSAKDTFEFQGSEKRAIERQLKQTKQRFAVGLTAITDVHEAQAQYDLARAQEILAENELTNSYEALREITGIEHRTINILDTDRFSAVSPSPTRAIDWLKIAETNSVDLLTTRIGKDIAKETISLYKAGHMPTLSLNAGYTTNIQQENNDNDANDFDNGTVGLTLSIPIFEGFKISSKVNQAQYQYVEASEKMEQVHRKVVKDIRNNFNNVGASISSIRAYEQSVISSESALKATQAGFEVGTRTIVDVLNRTRDLYDSKRKLSDARYGYINSILALKQAAGTLNEDDVITINQGLIAQAQATQNTTQ</sequence>
<evidence type="ECO:0000256" key="3">
    <source>
        <dbReference type="ARBA" id="ARBA00022448"/>
    </source>
</evidence>
<evidence type="ECO:0000313" key="9">
    <source>
        <dbReference type="EMBL" id="SQH75096.1"/>
    </source>
</evidence>
<dbReference type="GO" id="GO:0009279">
    <property type="term" value="C:cell outer membrane"/>
    <property type="evidence" value="ECO:0007669"/>
    <property type="project" value="UniProtKB-SubCell"/>
</dbReference>
<keyword evidence="3" id="KW-0813">Transport</keyword>
<feature type="signal peptide" evidence="8">
    <location>
        <begin position="1"/>
        <end position="22"/>
    </location>
</feature>
<dbReference type="NCBIfam" id="NF007002">
    <property type="entry name" value="PRK09465.1"/>
    <property type="match status" value="1"/>
</dbReference>
<keyword evidence="5" id="KW-0812">Transmembrane</keyword>
<dbReference type="GO" id="GO:0015562">
    <property type="term" value="F:efflux transmembrane transporter activity"/>
    <property type="evidence" value="ECO:0007669"/>
    <property type="project" value="InterPro"/>
</dbReference>
<dbReference type="Proteomes" id="UP000250123">
    <property type="component" value="Chromosome SHEWBE"/>
</dbReference>
<dbReference type="InterPro" id="IPR058622">
    <property type="entry name" value="TolC"/>
</dbReference>
<comment type="similarity">
    <text evidence="2">Belongs to the outer membrane factor (OMF) (TC 1.B.17) family.</text>
</comment>
<evidence type="ECO:0000313" key="10">
    <source>
        <dbReference type="Proteomes" id="UP000250123"/>
    </source>
</evidence>
<dbReference type="PANTHER" id="PTHR30026">
    <property type="entry name" value="OUTER MEMBRANE PROTEIN TOLC"/>
    <property type="match status" value="1"/>
</dbReference>
<dbReference type="InterPro" id="IPR010130">
    <property type="entry name" value="T1SS_OMP_TolC"/>
</dbReference>